<dbReference type="Gene3D" id="2.40.260.10">
    <property type="entry name" value="Sortase"/>
    <property type="match status" value="1"/>
</dbReference>
<dbReference type="SUPFAM" id="SSF63817">
    <property type="entry name" value="Sortase"/>
    <property type="match status" value="1"/>
</dbReference>
<comment type="caution">
    <text evidence="1">The sequence shown here is derived from an EMBL/GenBank/DDBJ whole genome shotgun (WGS) entry which is preliminary data.</text>
</comment>
<evidence type="ECO:0000313" key="2">
    <source>
        <dbReference type="Proteomes" id="UP001500340"/>
    </source>
</evidence>
<organism evidence="1 2">
    <name type="scientific">Paenibacillus motobuensis</name>
    <dbReference type="NCBI Taxonomy" id="295324"/>
    <lineage>
        <taxon>Bacteria</taxon>
        <taxon>Bacillati</taxon>
        <taxon>Bacillota</taxon>
        <taxon>Bacilli</taxon>
        <taxon>Bacillales</taxon>
        <taxon>Paenibacillaceae</taxon>
        <taxon>Paenibacillus</taxon>
    </lineage>
</organism>
<proteinExistence type="predicted"/>
<accession>A0ABN0YTK2</accession>
<dbReference type="EMBL" id="BAAACX010000026">
    <property type="protein sequence ID" value="GAA0409700.1"/>
    <property type="molecule type" value="Genomic_DNA"/>
</dbReference>
<gene>
    <name evidence="1" type="ORF">GCM10008933_44790</name>
</gene>
<name>A0ABN0YTK2_9BACL</name>
<reference evidence="1 2" key="1">
    <citation type="journal article" date="2019" name="Int. J. Syst. Evol. Microbiol.">
        <title>The Global Catalogue of Microorganisms (GCM) 10K type strain sequencing project: providing services to taxonomists for standard genome sequencing and annotation.</title>
        <authorList>
            <consortium name="The Broad Institute Genomics Platform"/>
            <consortium name="The Broad Institute Genome Sequencing Center for Infectious Disease"/>
            <person name="Wu L."/>
            <person name="Ma J."/>
        </authorList>
    </citation>
    <scope>NUCLEOTIDE SEQUENCE [LARGE SCALE GENOMIC DNA]</scope>
    <source>
        <strain evidence="1 2">JCM 12774</strain>
    </source>
</reference>
<sequence length="57" mass="7029">MKSGAMFTDLMRYKKESFYREHATFQFSTLYEKEEYEIVSVILSEVYRKSDDVFKYY</sequence>
<dbReference type="InterPro" id="IPR023365">
    <property type="entry name" value="Sortase_dom-sf"/>
</dbReference>
<keyword evidence="2" id="KW-1185">Reference proteome</keyword>
<protein>
    <submittedName>
        <fullName evidence="1">Uncharacterized protein</fullName>
    </submittedName>
</protein>
<evidence type="ECO:0000313" key="1">
    <source>
        <dbReference type="EMBL" id="GAA0409700.1"/>
    </source>
</evidence>
<dbReference type="Proteomes" id="UP001500340">
    <property type="component" value="Unassembled WGS sequence"/>
</dbReference>